<accession>A0A9D4PPX2</accession>
<evidence type="ECO:0000313" key="4">
    <source>
        <dbReference type="Proteomes" id="UP000821837"/>
    </source>
</evidence>
<dbReference type="InterPro" id="IPR004875">
    <property type="entry name" value="DDE_SF_endonuclease_dom"/>
</dbReference>
<evidence type="ECO:0000256" key="1">
    <source>
        <dbReference type="SAM" id="MobiDB-lite"/>
    </source>
</evidence>
<feature type="domain" description="DDE-1" evidence="2">
    <location>
        <begin position="16"/>
        <end position="125"/>
    </location>
</feature>
<dbReference type="GO" id="GO:0003676">
    <property type="term" value="F:nucleic acid binding"/>
    <property type="evidence" value="ECO:0007669"/>
    <property type="project" value="InterPro"/>
</dbReference>
<proteinExistence type="predicted"/>
<sequence length="178" mass="19988">MKGSFHPKLFLKERQCARKKFPQGIIVQEKGWMFDALVIDWLKTVWQNRPGVLLRCKTRLEFDSFRGHLANRVKAQLADCQAGLAVIPGGLTSVLQPLDVCINRPFVMEFRQCSTEWMASGNHETTLTVETIAKSFKVMGLSNVMDGIEDDQLWECTDEVSSSNNGESADELSSSDSD</sequence>
<dbReference type="VEuPathDB" id="VectorBase:RSAN_051143"/>
<dbReference type="AlphaFoldDB" id="A0A9D4PPX2"/>
<reference evidence="3" key="2">
    <citation type="submission" date="2021-09" db="EMBL/GenBank/DDBJ databases">
        <authorList>
            <person name="Jia N."/>
            <person name="Wang J."/>
            <person name="Shi W."/>
            <person name="Du L."/>
            <person name="Sun Y."/>
            <person name="Zhan W."/>
            <person name="Jiang J."/>
            <person name="Wang Q."/>
            <person name="Zhang B."/>
            <person name="Ji P."/>
            <person name="Sakyi L.B."/>
            <person name="Cui X."/>
            <person name="Yuan T."/>
            <person name="Jiang B."/>
            <person name="Yang W."/>
            <person name="Lam T.T.-Y."/>
            <person name="Chang Q."/>
            <person name="Ding S."/>
            <person name="Wang X."/>
            <person name="Zhu J."/>
            <person name="Ruan X."/>
            <person name="Zhao L."/>
            <person name="Wei J."/>
            <person name="Que T."/>
            <person name="Du C."/>
            <person name="Cheng J."/>
            <person name="Dai P."/>
            <person name="Han X."/>
            <person name="Huang E."/>
            <person name="Gao Y."/>
            <person name="Liu J."/>
            <person name="Shao H."/>
            <person name="Ye R."/>
            <person name="Li L."/>
            <person name="Wei W."/>
            <person name="Wang X."/>
            <person name="Wang C."/>
            <person name="Huo Q."/>
            <person name="Li W."/>
            <person name="Guo W."/>
            <person name="Chen H."/>
            <person name="Chen S."/>
            <person name="Zhou L."/>
            <person name="Zhou L."/>
            <person name="Ni X."/>
            <person name="Tian J."/>
            <person name="Zhou Y."/>
            <person name="Sheng Y."/>
            <person name="Liu T."/>
            <person name="Pan Y."/>
            <person name="Xia L."/>
            <person name="Li J."/>
            <person name="Zhao F."/>
            <person name="Cao W."/>
        </authorList>
    </citation>
    <scope>NUCLEOTIDE SEQUENCE</scope>
    <source>
        <strain evidence="3">Rsan-2018</strain>
        <tissue evidence="3">Larvae</tissue>
    </source>
</reference>
<organism evidence="3 4">
    <name type="scientific">Rhipicephalus sanguineus</name>
    <name type="common">Brown dog tick</name>
    <name type="synonym">Ixodes sanguineus</name>
    <dbReference type="NCBI Taxonomy" id="34632"/>
    <lineage>
        <taxon>Eukaryota</taxon>
        <taxon>Metazoa</taxon>
        <taxon>Ecdysozoa</taxon>
        <taxon>Arthropoda</taxon>
        <taxon>Chelicerata</taxon>
        <taxon>Arachnida</taxon>
        <taxon>Acari</taxon>
        <taxon>Parasitiformes</taxon>
        <taxon>Ixodida</taxon>
        <taxon>Ixodoidea</taxon>
        <taxon>Ixodidae</taxon>
        <taxon>Rhipicephalinae</taxon>
        <taxon>Rhipicephalus</taxon>
        <taxon>Rhipicephalus</taxon>
    </lineage>
</organism>
<gene>
    <name evidence="3" type="ORF">HPB52_024077</name>
</gene>
<dbReference type="EMBL" id="JABSTV010001252">
    <property type="protein sequence ID" value="KAH7948520.1"/>
    <property type="molecule type" value="Genomic_DNA"/>
</dbReference>
<evidence type="ECO:0000313" key="3">
    <source>
        <dbReference type="EMBL" id="KAH7948520.1"/>
    </source>
</evidence>
<dbReference type="Pfam" id="PF03184">
    <property type="entry name" value="DDE_1"/>
    <property type="match status" value="1"/>
</dbReference>
<comment type="caution">
    <text evidence="3">The sequence shown here is derived from an EMBL/GenBank/DDBJ whole genome shotgun (WGS) entry which is preliminary data.</text>
</comment>
<evidence type="ECO:0000259" key="2">
    <source>
        <dbReference type="Pfam" id="PF03184"/>
    </source>
</evidence>
<protein>
    <recommendedName>
        <fullName evidence="2">DDE-1 domain-containing protein</fullName>
    </recommendedName>
</protein>
<keyword evidence="4" id="KW-1185">Reference proteome</keyword>
<name>A0A9D4PPX2_RHISA</name>
<feature type="region of interest" description="Disordered" evidence="1">
    <location>
        <begin position="159"/>
        <end position="178"/>
    </location>
</feature>
<reference evidence="3" key="1">
    <citation type="journal article" date="2020" name="Cell">
        <title>Large-Scale Comparative Analyses of Tick Genomes Elucidate Their Genetic Diversity and Vector Capacities.</title>
        <authorList>
            <consortium name="Tick Genome and Microbiome Consortium (TIGMIC)"/>
            <person name="Jia N."/>
            <person name="Wang J."/>
            <person name="Shi W."/>
            <person name="Du L."/>
            <person name="Sun Y."/>
            <person name="Zhan W."/>
            <person name="Jiang J.F."/>
            <person name="Wang Q."/>
            <person name="Zhang B."/>
            <person name="Ji P."/>
            <person name="Bell-Sakyi L."/>
            <person name="Cui X.M."/>
            <person name="Yuan T.T."/>
            <person name="Jiang B.G."/>
            <person name="Yang W.F."/>
            <person name="Lam T.T."/>
            <person name="Chang Q.C."/>
            <person name="Ding S.J."/>
            <person name="Wang X.J."/>
            <person name="Zhu J.G."/>
            <person name="Ruan X.D."/>
            <person name="Zhao L."/>
            <person name="Wei J.T."/>
            <person name="Ye R.Z."/>
            <person name="Que T.C."/>
            <person name="Du C.H."/>
            <person name="Zhou Y.H."/>
            <person name="Cheng J.X."/>
            <person name="Dai P.F."/>
            <person name="Guo W.B."/>
            <person name="Han X.H."/>
            <person name="Huang E.J."/>
            <person name="Li L.F."/>
            <person name="Wei W."/>
            <person name="Gao Y.C."/>
            <person name="Liu J.Z."/>
            <person name="Shao H.Z."/>
            <person name="Wang X."/>
            <person name="Wang C.C."/>
            <person name="Yang T.C."/>
            <person name="Huo Q.B."/>
            <person name="Li W."/>
            <person name="Chen H.Y."/>
            <person name="Chen S.E."/>
            <person name="Zhou L.G."/>
            <person name="Ni X.B."/>
            <person name="Tian J.H."/>
            <person name="Sheng Y."/>
            <person name="Liu T."/>
            <person name="Pan Y.S."/>
            <person name="Xia L.Y."/>
            <person name="Li J."/>
            <person name="Zhao F."/>
            <person name="Cao W.C."/>
        </authorList>
    </citation>
    <scope>NUCLEOTIDE SEQUENCE</scope>
    <source>
        <strain evidence="3">Rsan-2018</strain>
    </source>
</reference>
<dbReference type="Proteomes" id="UP000821837">
    <property type="component" value="Chromosome 6"/>
</dbReference>